<organism evidence="9 10">
    <name type="scientific">Chitinophaga rupis</name>
    <dbReference type="NCBI Taxonomy" id="573321"/>
    <lineage>
        <taxon>Bacteria</taxon>
        <taxon>Pseudomonadati</taxon>
        <taxon>Bacteroidota</taxon>
        <taxon>Chitinophagia</taxon>
        <taxon>Chitinophagales</taxon>
        <taxon>Chitinophagaceae</taxon>
        <taxon>Chitinophaga</taxon>
    </lineage>
</organism>
<gene>
    <name evidence="9" type="ORF">SAMN04488505_104198</name>
</gene>
<evidence type="ECO:0000259" key="8">
    <source>
        <dbReference type="Pfam" id="PF00150"/>
    </source>
</evidence>
<dbReference type="PANTHER" id="PTHR31297">
    <property type="entry name" value="GLUCAN ENDO-1,6-BETA-GLUCOSIDASE B"/>
    <property type="match status" value="1"/>
</dbReference>
<evidence type="ECO:0000256" key="7">
    <source>
        <dbReference type="RuleBase" id="RU361153"/>
    </source>
</evidence>
<keyword evidence="10" id="KW-1185">Reference proteome</keyword>
<evidence type="ECO:0000256" key="6">
    <source>
        <dbReference type="ARBA" id="ARBA00023326"/>
    </source>
</evidence>
<keyword evidence="2 7" id="KW-0378">Hydrolase</keyword>
<evidence type="ECO:0000256" key="3">
    <source>
        <dbReference type="ARBA" id="ARBA00023001"/>
    </source>
</evidence>
<dbReference type="OrthoDB" id="9800955at2"/>
<keyword evidence="5 7" id="KW-0326">Glycosidase</keyword>
<keyword evidence="4" id="KW-0119">Carbohydrate metabolism</keyword>
<proteinExistence type="inferred from homology"/>
<dbReference type="GO" id="GO:0005576">
    <property type="term" value="C:extracellular region"/>
    <property type="evidence" value="ECO:0007669"/>
    <property type="project" value="TreeGrafter"/>
</dbReference>
<dbReference type="RefSeq" id="WP_089914822.1">
    <property type="nucleotide sequence ID" value="NZ_FOBB01000004.1"/>
</dbReference>
<dbReference type="InterPro" id="IPR017853">
    <property type="entry name" value="GH"/>
</dbReference>
<dbReference type="GO" id="GO:0030245">
    <property type="term" value="P:cellulose catabolic process"/>
    <property type="evidence" value="ECO:0007669"/>
    <property type="project" value="UniProtKB-KW"/>
</dbReference>
<evidence type="ECO:0000256" key="2">
    <source>
        <dbReference type="ARBA" id="ARBA00022801"/>
    </source>
</evidence>
<evidence type="ECO:0000256" key="1">
    <source>
        <dbReference type="ARBA" id="ARBA00005641"/>
    </source>
</evidence>
<dbReference type="GO" id="GO:0009986">
    <property type="term" value="C:cell surface"/>
    <property type="evidence" value="ECO:0007669"/>
    <property type="project" value="TreeGrafter"/>
</dbReference>
<dbReference type="Proteomes" id="UP000198984">
    <property type="component" value="Unassembled WGS sequence"/>
</dbReference>
<protein>
    <submittedName>
        <fullName evidence="9">Endoglucanase</fullName>
    </submittedName>
</protein>
<comment type="similarity">
    <text evidence="1 7">Belongs to the glycosyl hydrolase 5 (cellulase A) family.</text>
</comment>
<evidence type="ECO:0000313" key="10">
    <source>
        <dbReference type="Proteomes" id="UP000198984"/>
    </source>
</evidence>
<dbReference type="STRING" id="573321.SAMN04488505_104198"/>
<dbReference type="Gene3D" id="3.20.20.80">
    <property type="entry name" value="Glycosidases"/>
    <property type="match status" value="1"/>
</dbReference>
<dbReference type="SUPFAM" id="SSF51445">
    <property type="entry name" value="(Trans)glycosidases"/>
    <property type="match status" value="1"/>
</dbReference>
<evidence type="ECO:0000256" key="4">
    <source>
        <dbReference type="ARBA" id="ARBA00023277"/>
    </source>
</evidence>
<dbReference type="Pfam" id="PF00150">
    <property type="entry name" value="Cellulase"/>
    <property type="match status" value="1"/>
</dbReference>
<evidence type="ECO:0000256" key="5">
    <source>
        <dbReference type="ARBA" id="ARBA00023295"/>
    </source>
</evidence>
<sequence>MFPRKVIIYITLLIANVLFPNALWAQDKADNGPLVLQRGTNISHWLSQSRLRGKDRAAFFTEKDVTFIKDHGFDHIRLPVDEEQLWSEDYTKNKEAFELLHQAMQWCYLHHLNAVVDLHILRSHYFDAREKPLWTQPEAQERFLQCWRELSDELKRYPVSMLAYELLNEPVADSADQWNELLARGVALIRAKEPKRVIVIGSNRWQSTSTFPQLKVPENDPNIILSFHFYNPFVLTHHMAKWTKIRDYDGPVHYPGATITQKEMNALPATISNLLYGGEKVYNRDTMQAQLQPAIQLSKRLKLPLYCGEWGCLNTVPRKDRLNWYKDLRKVLEQNNIAWSNWDYKSNSFGIIGDDGEADKTLLKTLTK</sequence>
<feature type="domain" description="Glycoside hydrolase family 5" evidence="8">
    <location>
        <begin position="61"/>
        <end position="348"/>
    </location>
</feature>
<reference evidence="9 10" key="1">
    <citation type="submission" date="2016-10" db="EMBL/GenBank/DDBJ databases">
        <authorList>
            <person name="de Groot N.N."/>
        </authorList>
    </citation>
    <scope>NUCLEOTIDE SEQUENCE [LARGE SCALE GENOMIC DNA]</scope>
    <source>
        <strain evidence="9 10">DSM 21039</strain>
    </source>
</reference>
<evidence type="ECO:0000313" key="9">
    <source>
        <dbReference type="EMBL" id="SEM37320.1"/>
    </source>
</evidence>
<name>A0A1H7XU59_9BACT</name>
<keyword evidence="6" id="KW-0624">Polysaccharide degradation</keyword>
<dbReference type="PROSITE" id="PS00659">
    <property type="entry name" value="GLYCOSYL_HYDROL_F5"/>
    <property type="match status" value="1"/>
</dbReference>
<dbReference type="PANTHER" id="PTHR31297:SF41">
    <property type="entry name" value="ENDOGLUCANASE, PUTATIVE (AFU_ORTHOLOGUE AFUA_5G01830)-RELATED"/>
    <property type="match status" value="1"/>
</dbReference>
<dbReference type="InterPro" id="IPR001547">
    <property type="entry name" value="Glyco_hydro_5"/>
</dbReference>
<dbReference type="GO" id="GO:0008422">
    <property type="term" value="F:beta-glucosidase activity"/>
    <property type="evidence" value="ECO:0007669"/>
    <property type="project" value="TreeGrafter"/>
</dbReference>
<dbReference type="InterPro" id="IPR050386">
    <property type="entry name" value="Glycosyl_hydrolase_5"/>
</dbReference>
<dbReference type="InterPro" id="IPR018087">
    <property type="entry name" value="Glyco_hydro_5_CS"/>
</dbReference>
<keyword evidence="3" id="KW-0136">Cellulose degradation</keyword>
<accession>A0A1H7XU59</accession>
<dbReference type="EMBL" id="FOBB01000004">
    <property type="protein sequence ID" value="SEM37320.1"/>
    <property type="molecule type" value="Genomic_DNA"/>
</dbReference>
<dbReference type="AlphaFoldDB" id="A0A1H7XU59"/>